<dbReference type="GO" id="GO:0008233">
    <property type="term" value="F:peptidase activity"/>
    <property type="evidence" value="ECO:0007669"/>
    <property type="project" value="UniProtKB-KW"/>
</dbReference>
<keyword evidence="6 8" id="KW-1133">Transmembrane helix</keyword>
<dbReference type="GO" id="GO:0005886">
    <property type="term" value="C:plasma membrane"/>
    <property type="evidence" value="ECO:0007669"/>
    <property type="project" value="UniProtKB-SubCell"/>
</dbReference>
<keyword evidence="10" id="KW-1185">Reference proteome</keyword>
<dbReference type="RefSeq" id="WP_074721514.1">
    <property type="nucleotide sequence ID" value="NZ_CBCRVS010000001.1"/>
</dbReference>
<dbReference type="InterPro" id="IPR026323">
    <property type="entry name" value="Exosortase-related_prot_XrtF"/>
</dbReference>
<evidence type="ECO:0000256" key="7">
    <source>
        <dbReference type="ARBA" id="ARBA00023136"/>
    </source>
</evidence>
<keyword evidence="3" id="KW-0645">Protease</keyword>
<dbReference type="InterPro" id="IPR026392">
    <property type="entry name" value="Exo/Archaeosortase_dom"/>
</dbReference>
<feature type="transmembrane region" description="Helical" evidence="8">
    <location>
        <begin position="12"/>
        <end position="32"/>
    </location>
</feature>
<keyword evidence="5" id="KW-0378">Hydrolase</keyword>
<keyword evidence="4 8" id="KW-0812">Transmembrane</keyword>
<keyword evidence="2" id="KW-1003">Cell membrane</keyword>
<dbReference type="NCBIfam" id="TIGR04178">
    <property type="entry name" value="exo_archaeo"/>
    <property type="match status" value="1"/>
</dbReference>
<feature type="transmembrane region" description="Helical" evidence="8">
    <location>
        <begin position="113"/>
        <end position="142"/>
    </location>
</feature>
<dbReference type="GO" id="GO:0006508">
    <property type="term" value="P:proteolysis"/>
    <property type="evidence" value="ECO:0007669"/>
    <property type="project" value="UniProtKB-KW"/>
</dbReference>
<evidence type="ECO:0000256" key="2">
    <source>
        <dbReference type="ARBA" id="ARBA00022475"/>
    </source>
</evidence>
<organism evidence="9 10">
    <name type="scientific">Flavobacterium frigoris</name>
    <dbReference type="NCBI Taxonomy" id="229204"/>
    <lineage>
        <taxon>Bacteria</taxon>
        <taxon>Pseudomonadati</taxon>
        <taxon>Bacteroidota</taxon>
        <taxon>Flavobacteriia</taxon>
        <taxon>Flavobacteriales</taxon>
        <taxon>Flavobacteriaceae</taxon>
        <taxon>Flavobacterium</taxon>
    </lineage>
</organism>
<evidence type="ECO:0000256" key="3">
    <source>
        <dbReference type="ARBA" id="ARBA00022670"/>
    </source>
</evidence>
<gene>
    <name evidence="9" type="ORF">SAMN05444355_102213</name>
</gene>
<dbReference type="OrthoDB" id="678161at2"/>
<evidence type="ECO:0000256" key="6">
    <source>
        <dbReference type="ARBA" id="ARBA00022989"/>
    </source>
</evidence>
<feature type="transmembrane region" description="Helical" evidence="8">
    <location>
        <begin position="148"/>
        <end position="169"/>
    </location>
</feature>
<dbReference type="InterPro" id="IPR019127">
    <property type="entry name" value="Exosortase"/>
</dbReference>
<sequence>MKKYFILYKPFLLFLIKFFLTYIILTLLYQGFLRRFEDNKIDSITKVVARNTEQLLDLFPTDAAIEENKMGSSIKLLYNHKYVARIIEGCNAISVIILFISFVVSFSGKLKPTLFFVFGGSIVIYILNVIRIAMLSVLIYHFPRQVSLLHSVLFPLFIYGVVFLLWVIWVRKFSLYAKTTAVT</sequence>
<proteinExistence type="predicted"/>
<evidence type="ECO:0000313" key="10">
    <source>
        <dbReference type="Proteomes" id="UP000183658"/>
    </source>
</evidence>
<accession>A0A1H9FKT4</accession>
<dbReference type="Pfam" id="PF09721">
    <property type="entry name" value="Exosortase_EpsH"/>
    <property type="match status" value="1"/>
</dbReference>
<dbReference type="NCBIfam" id="TIGR04128">
    <property type="entry name" value="exoso_Fjoh_1448"/>
    <property type="match status" value="1"/>
</dbReference>
<comment type="subcellular location">
    <subcellularLocation>
        <location evidence="1">Cell membrane</location>
        <topology evidence="1">Multi-pass membrane protein</topology>
    </subcellularLocation>
</comment>
<feature type="transmembrane region" description="Helical" evidence="8">
    <location>
        <begin position="82"/>
        <end position="106"/>
    </location>
</feature>
<evidence type="ECO:0000256" key="5">
    <source>
        <dbReference type="ARBA" id="ARBA00022801"/>
    </source>
</evidence>
<evidence type="ECO:0000313" key="9">
    <source>
        <dbReference type="EMBL" id="SEQ38113.1"/>
    </source>
</evidence>
<evidence type="ECO:0000256" key="4">
    <source>
        <dbReference type="ARBA" id="ARBA00022692"/>
    </source>
</evidence>
<evidence type="ECO:0000256" key="8">
    <source>
        <dbReference type="SAM" id="Phobius"/>
    </source>
</evidence>
<protein>
    <submittedName>
        <fullName evidence="9">Exosortase family protein XrtF</fullName>
    </submittedName>
</protein>
<keyword evidence="7 8" id="KW-0472">Membrane</keyword>
<evidence type="ECO:0000256" key="1">
    <source>
        <dbReference type="ARBA" id="ARBA00004651"/>
    </source>
</evidence>
<reference evidence="10" key="1">
    <citation type="submission" date="2016-10" db="EMBL/GenBank/DDBJ databases">
        <authorList>
            <person name="Varghese N."/>
            <person name="Submissions S."/>
        </authorList>
    </citation>
    <scope>NUCLEOTIDE SEQUENCE [LARGE SCALE GENOMIC DNA]</scope>
    <source>
        <strain evidence="10">DSM 15719</strain>
    </source>
</reference>
<dbReference type="AlphaFoldDB" id="A0A1H9FKT4"/>
<dbReference type="EMBL" id="FOFZ01000002">
    <property type="protein sequence ID" value="SEQ38113.1"/>
    <property type="molecule type" value="Genomic_DNA"/>
</dbReference>
<name>A0A1H9FKT4_FLAFI</name>
<dbReference type="Proteomes" id="UP000183658">
    <property type="component" value="Unassembled WGS sequence"/>
</dbReference>